<sequence>MKYPTLSHDLNQVNSLIYGAFLLVVSRPK</sequence>
<accession>A0A1Y2SLC6</accession>
<name>A0A1Y2SLC6_9GAMM</name>
<dbReference type="AlphaFoldDB" id="A0A1Y2SLC6"/>
<organism evidence="1 2">
    <name type="scientific">Xenorhabdus beddingii</name>
    <dbReference type="NCBI Taxonomy" id="40578"/>
    <lineage>
        <taxon>Bacteria</taxon>
        <taxon>Pseudomonadati</taxon>
        <taxon>Pseudomonadota</taxon>
        <taxon>Gammaproteobacteria</taxon>
        <taxon>Enterobacterales</taxon>
        <taxon>Morganellaceae</taxon>
        <taxon>Xenorhabdus</taxon>
    </lineage>
</organism>
<dbReference type="EMBL" id="MUBK01000025">
    <property type="protein sequence ID" value="OTA18854.1"/>
    <property type="molecule type" value="Genomic_DNA"/>
</dbReference>
<evidence type="ECO:0000313" key="2">
    <source>
        <dbReference type="Proteomes" id="UP000194204"/>
    </source>
</evidence>
<proteinExistence type="predicted"/>
<comment type="caution">
    <text evidence="1">The sequence shown here is derived from an EMBL/GenBank/DDBJ whole genome shotgun (WGS) entry which is preliminary data.</text>
</comment>
<dbReference type="Proteomes" id="UP000194204">
    <property type="component" value="Unassembled WGS sequence"/>
</dbReference>
<evidence type="ECO:0000313" key="1">
    <source>
        <dbReference type="EMBL" id="OTA18854.1"/>
    </source>
</evidence>
<reference evidence="1 2" key="1">
    <citation type="submission" date="2017-01" db="EMBL/GenBank/DDBJ databases">
        <title>Deconstructing symbiosis and pathogenesis requirements using a combined genomic-metabolomic approach.</title>
        <authorList>
            <person name="Tobias N.J."/>
            <person name="Wolff H."/>
            <person name="Djahanschiri B."/>
            <person name="Ebersberger I."/>
            <person name="Bode H.B."/>
        </authorList>
    </citation>
    <scope>NUCLEOTIDE SEQUENCE [LARGE SCALE GENOMIC DNA]</scope>
    <source>
        <strain evidence="1 2">DSM 4764</strain>
    </source>
</reference>
<protein>
    <submittedName>
        <fullName evidence="1">Uncharacterized protein</fullName>
    </submittedName>
</protein>
<gene>
    <name evidence="1" type="ORF">Xbed_02840</name>
</gene>
<keyword evidence="2" id="KW-1185">Reference proteome</keyword>
<dbReference type="STRING" id="40578.Xbed_02840"/>